<dbReference type="RefSeq" id="WP_163386557.1">
    <property type="nucleotide sequence ID" value="NZ_JAUFQS010000017.1"/>
</dbReference>
<keyword evidence="3" id="KW-1185">Reference proteome</keyword>
<keyword evidence="1" id="KW-0378">Hydrolase</keyword>
<dbReference type="Pfam" id="PF04371">
    <property type="entry name" value="PAD_porph"/>
    <property type="match status" value="1"/>
</dbReference>
<dbReference type="Proteomes" id="UP001236663">
    <property type="component" value="Unassembled WGS sequence"/>
</dbReference>
<reference evidence="3" key="1">
    <citation type="journal article" date="2019" name="Int. J. Syst. Evol. Microbiol.">
        <title>The Global Catalogue of Microorganisms (GCM) 10K type strain sequencing project: providing services to taxonomists for standard genome sequencing and annotation.</title>
        <authorList>
            <consortium name="The Broad Institute Genomics Platform"/>
            <consortium name="The Broad Institute Genome Sequencing Center for Infectious Disease"/>
            <person name="Wu L."/>
            <person name="Ma J."/>
        </authorList>
    </citation>
    <scope>NUCLEOTIDE SEQUENCE [LARGE SCALE GENOMIC DNA]</scope>
    <source>
        <strain evidence="3">CECT 7706</strain>
    </source>
</reference>
<evidence type="ECO:0000313" key="2">
    <source>
        <dbReference type="EMBL" id="MDN3689057.1"/>
    </source>
</evidence>
<comment type="caution">
    <text evidence="2">The sequence shown here is derived from an EMBL/GenBank/DDBJ whole genome shotgun (WGS) entry which is preliminary data.</text>
</comment>
<accession>A0ABT8C9L4</accession>
<proteinExistence type="predicted"/>
<name>A0ABT8C9L4_9BACT</name>
<dbReference type="PANTHER" id="PTHR31377:SF0">
    <property type="entry name" value="AGMATINE DEIMINASE-RELATED"/>
    <property type="match status" value="1"/>
</dbReference>
<dbReference type="InterPro" id="IPR007466">
    <property type="entry name" value="Peptidyl-Arg-deiminase_porph"/>
</dbReference>
<sequence>MIADQETNSLYLSPLLEIKNPNFFQKFRKALDDNGIEPEYLQETKDVWCVDYMPVQISNNDFVQFKFDPTYLKPKKYHKTISDPSLICKQIGLTPKITDIIADGGNVTKAKNKVIMTTRIIEENPNYSVKQLTGKIIDLLELDQLILIPAQPGDFTGHSDGMVRFLDENTILVNDYSKEPDRKFVHSLYAALHNTGLELIEIPTSIYDNKHTPDATGDYINYLQMDGFIFLPTFNRREDEQVVQQFEDIFKGTTIVPVESNELSKEGGILNCISWNIKK</sequence>
<dbReference type="SUPFAM" id="SSF55909">
    <property type="entry name" value="Pentein"/>
    <property type="match status" value="1"/>
</dbReference>
<gene>
    <name evidence="2" type="ORF">QWZ15_14555</name>
</gene>
<dbReference type="Gene3D" id="3.75.10.10">
    <property type="entry name" value="L-arginine/glycine Amidinotransferase, Chain A"/>
    <property type="match status" value="1"/>
</dbReference>
<evidence type="ECO:0000313" key="3">
    <source>
        <dbReference type="Proteomes" id="UP001236663"/>
    </source>
</evidence>
<protein>
    <submittedName>
        <fullName evidence="2">Agmatine deiminase family protein</fullName>
    </submittedName>
</protein>
<dbReference type="PANTHER" id="PTHR31377">
    <property type="entry name" value="AGMATINE DEIMINASE-RELATED"/>
    <property type="match status" value="1"/>
</dbReference>
<dbReference type="EMBL" id="JAUFQS010000017">
    <property type="protein sequence ID" value="MDN3689057.1"/>
    <property type="molecule type" value="Genomic_DNA"/>
</dbReference>
<evidence type="ECO:0000256" key="1">
    <source>
        <dbReference type="ARBA" id="ARBA00022801"/>
    </source>
</evidence>
<organism evidence="2 3">
    <name type="scientific">Cyclobacterium jeungdonense</name>
    <dbReference type="NCBI Taxonomy" id="708087"/>
    <lineage>
        <taxon>Bacteria</taxon>
        <taxon>Pseudomonadati</taxon>
        <taxon>Bacteroidota</taxon>
        <taxon>Cytophagia</taxon>
        <taxon>Cytophagales</taxon>
        <taxon>Cyclobacteriaceae</taxon>
        <taxon>Cyclobacterium</taxon>
    </lineage>
</organism>